<feature type="compositionally biased region" description="Basic and acidic residues" evidence="1">
    <location>
        <begin position="85"/>
        <end position="100"/>
    </location>
</feature>
<keyword evidence="3" id="KW-1185">Reference proteome</keyword>
<sequence length="115" mass="13287">MMQYLSLEEGDEVRIELKRLRKLNYVKISPKNSAGKTLLDRPDTKALFLFPIQFGTRAAEVHDVNSRQHDPAFLRGRKVFFRDSGDLPVDRQTAGREHSGHGSQSRLLLQRNRQK</sequence>
<protein>
    <submittedName>
        <fullName evidence="2">Uncharacterized protein</fullName>
    </submittedName>
</protein>
<dbReference type="Proteomes" id="UP001439008">
    <property type="component" value="Unassembled WGS sequence"/>
</dbReference>
<gene>
    <name evidence="2" type="ORF">MHBO_001196</name>
</gene>
<comment type="caution">
    <text evidence="2">The sequence shown here is derived from an EMBL/GenBank/DDBJ whole genome shotgun (WGS) entry which is preliminary data.</text>
</comment>
<reference evidence="2 3" key="1">
    <citation type="journal article" date="2024" name="BMC Biol.">
        <title>Comparative genomics of Ascetosporea gives new insight into the evolutionary basis for animal parasitism in Rhizaria.</title>
        <authorList>
            <person name="Hiltunen Thoren M."/>
            <person name="Onut-Brannstrom I."/>
            <person name="Alfjorden A."/>
            <person name="Peckova H."/>
            <person name="Swords F."/>
            <person name="Hooper C."/>
            <person name="Holzer A.S."/>
            <person name="Bass D."/>
            <person name="Burki F."/>
        </authorList>
    </citation>
    <scope>NUCLEOTIDE SEQUENCE [LARGE SCALE GENOMIC DNA]</scope>
    <source>
        <strain evidence="2">20-A016</strain>
    </source>
</reference>
<accession>A0ABV2AI65</accession>
<evidence type="ECO:0000313" key="2">
    <source>
        <dbReference type="EMBL" id="MES1919348.1"/>
    </source>
</evidence>
<name>A0ABV2AI65_9EUKA</name>
<evidence type="ECO:0000256" key="1">
    <source>
        <dbReference type="SAM" id="MobiDB-lite"/>
    </source>
</evidence>
<proteinExistence type="predicted"/>
<evidence type="ECO:0000313" key="3">
    <source>
        <dbReference type="Proteomes" id="UP001439008"/>
    </source>
</evidence>
<feature type="region of interest" description="Disordered" evidence="1">
    <location>
        <begin position="85"/>
        <end position="115"/>
    </location>
</feature>
<dbReference type="EMBL" id="JBDODL010000262">
    <property type="protein sequence ID" value="MES1919348.1"/>
    <property type="molecule type" value="Genomic_DNA"/>
</dbReference>
<organism evidence="2 3">
    <name type="scientific">Bonamia ostreae</name>
    <dbReference type="NCBI Taxonomy" id="126728"/>
    <lineage>
        <taxon>Eukaryota</taxon>
        <taxon>Sar</taxon>
        <taxon>Rhizaria</taxon>
        <taxon>Endomyxa</taxon>
        <taxon>Ascetosporea</taxon>
        <taxon>Haplosporida</taxon>
        <taxon>Bonamia</taxon>
    </lineage>
</organism>